<organism evidence="3 4">
    <name type="scientific">Candidatus Chloroploca mongolica</name>
    <dbReference type="NCBI Taxonomy" id="2528176"/>
    <lineage>
        <taxon>Bacteria</taxon>
        <taxon>Bacillati</taxon>
        <taxon>Chloroflexota</taxon>
        <taxon>Chloroflexia</taxon>
        <taxon>Chloroflexales</taxon>
        <taxon>Chloroflexineae</taxon>
        <taxon>Oscillochloridaceae</taxon>
        <taxon>Candidatus Chloroploca</taxon>
    </lineage>
</organism>
<gene>
    <name evidence="3" type="ORF">EYB53_023965</name>
</gene>
<feature type="region of interest" description="Disordered" evidence="1">
    <location>
        <begin position="40"/>
        <end position="88"/>
    </location>
</feature>
<evidence type="ECO:0000256" key="1">
    <source>
        <dbReference type="SAM" id="MobiDB-lite"/>
    </source>
</evidence>
<dbReference type="EMBL" id="SIJK02000095">
    <property type="protein sequence ID" value="MBP1468788.1"/>
    <property type="molecule type" value="Genomic_DNA"/>
</dbReference>
<dbReference type="Proteomes" id="UP001193081">
    <property type="component" value="Unassembled WGS sequence"/>
</dbReference>
<evidence type="ECO:0000313" key="4">
    <source>
        <dbReference type="Proteomes" id="UP001193081"/>
    </source>
</evidence>
<keyword evidence="2" id="KW-1133">Transmembrane helix</keyword>
<keyword evidence="2" id="KW-0472">Membrane</keyword>
<feature type="transmembrane region" description="Helical" evidence="2">
    <location>
        <begin position="183"/>
        <end position="200"/>
    </location>
</feature>
<name>A0ABS4DH91_9CHLR</name>
<protein>
    <submittedName>
        <fullName evidence="3">Uncharacterized protein</fullName>
    </submittedName>
</protein>
<accession>A0ABS4DH91</accession>
<keyword evidence="4" id="KW-1185">Reference proteome</keyword>
<proteinExistence type="predicted"/>
<feature type="compositionally biased region" description="Polar residues" evidence="1">
    <location>
        <begin position="46"/>
        <end position="81"/>
    </location>
</feature>
<feature type="transmembrane region" description="Helical" evidence="2">
    <location>
        <begin position="136"/>
        <end position="158"/>
    </location>
</feature>
<reference evidence="3 4" key="1">
    <citation type="submission" date="2021-03" db="EMBL/GenBank/DDBJ databases">
        <authorList>
            <person name="Grouzdev D.S."/>
        </authorList>
    </citation>
    <scope>NUCLEOTIDE SEQUENCE [LARGE SCALE GENOMIC DNA]</scope>
    <source>
        <strain evidence="3 4">M50-1</strain>
    </source>
</reference>
<evidence type="ECO:0000256" key="2">
    <source>
        <dbReference type="SAM" id="Phobius"/>
    </source>
</evidence>
<feature type="transmembrane region" description="Helical" evidence="2">
    <location>
        <begin position="207"/>
        <end position="228"/>
    </location>
</feature>
<evidence type="ECO:0000313" key="3">
    <source>
        <dbReference type="EMBL" id="MBP1468788.1"/>
    </source>
</evidence>
<keyword evidence="2" id="KW-0812">Transmembrane</keyword>
<comment type="caution">
    <text evidence="3">The sequence shown here is derived from an EMBL/GenBank/DDBJ whole genome shotgun (WGS) entry which is preliminary data.</text>
</comment>
<feature type="transmembrane region" description="Helical" evidence="2">
    <location>
        <begin position="6"/>
        <end position="25"/>
    </location>
</feature>
<sequence length="238" mass="26379">MNNRLNHLAAIATILALLIALLALIRDVFDIRFNPSSPPPTAILSPPQSITASSTTENNIENTPTLPSSDLKESLTQSSSNNDEKDNQKSFFESGIFGFINEYNENHQKKYNEMVPFGYTQFDLAKWAYDDSNIHLWYGLGFVLFVLRFCCAIILALLEFLPGAALAMAGGIGATFGVTARNVYLAFLSFITITIAFVLLSRPFVKFTLICGGIFITTIFLVFLINIFEVFLLNSLGH</sequence>
<dbReference type="RefSeq" id="WP_135481890.1">
    <property type="nucleotide sequence ID" value="NZ_SIJK02000095.1"/>
</dbReference>